<feature type="binding site" evidence="6">
    <location>
        <position position="365"/>
    </location>
    <ligand>
        <name>Mg(2+)</name>
        <dbReference type="ChEBI" id="CHEBI:18420"/>
    </ligand>
</feature>
<feature type="binding site" evidence="5">
    <location>
        <begin position="359"/>
        <end position="365"/>
    </location>
    <ligand>
        <name>GTP</name>
        <dbReference type="ChEBI" id="CHEBI:37565"/>
    </ligand>
</feature>
<dbReference type="GO" id="GO:0005834">
    <property type="term" value="C:heterotrimeric G-protein complex"/>
    <property type="evidence" value="ECO:0007669"/>
    <property type="project" value="TreeGrafter"/>
</dbReference>
<organism evidence="8 9">
    <name type="scientific">Coniophora puteana (strain RWD-64-598)</name>
    <name type="common">Brown rot fungus</name>
    <dbReference type="NCBI Taxonomy" id="741705"/>
    <lineage>
        <taxon>Eukaryota</taxon>
        <taxon>Fungi</taxon>
        <taxon>Dikarya</taxon>
        <taxon>Basidiomycota</taxon>
        <taxon>Agaricomycotina</taxon>
        <taxon>Agaricomycetes</taxon>
        <taxon>Agaricomycetidae</taxon>
        <taxon>Boletales</taxon>
        <taxon>Coniophorineae</taxon>
        <taxon>Coniophoraceae</taxon>
        <taxon>Coniophora</taxon>
    </lineage>
</organism>
<protein>
    <submittedName>
        <fullName evidence="8">G-alpha-domain-containing protein</fullName>
    </submittedName>
</protein>
<dbReference type="EMBL" id="JH711573">
    <property type="protein sequence ID" value="EIW87241.1"/>
    <property type="molecule type" value="Genomic_DNA"/>
</dbReference>
<proteinExistence type="predicted"/>
<evidence type="ECO:0000256" key="6">
    <source>
        <dbReference type="PIRSR" id="PIRSR601019-2"/>
    </source>
</evidence>
<evidence type="ECO:0000256" key="5">
    <source>
        <dbReference type="PIRSR" id="PIRSR601019-1"/>
    </source>
</evidence>
<dbReference type="InterPro" id="IPR011025">
    <property type="entry name" value="GproteinA_insert"/>
</dbReference>
<evidence type="ECO:0000256" key="4">
    <source>
        <dbReference type="ARBA" id="ARBA00023224"/>
    </source>
</evidence>
<dbReference type="FunFam" id="3.40.50.300:FF:000692">
    <property type="entry name" value="Guanine nucleotide-binding protein subunit alpha"/>
    <property type="match status" value="1"/>
</dbReference>
<dbReference type="GO" id="GO:0046872">
    <property type="term" value="F:metal ion binding"/>
    <property type="evidence" value="ECO:0007669"/>
    <property type="project" value="UniProtKB-KW"/>
</dbReference>
<feature type="compositionally biased region" description="Low complexity" evidence="7">
    <location>
        <begin position="228"/>
        <end position="257"/>
    </location>
</feature>
<dbReference type="AlphaFoldDB" id="A0A5M3N8Q8"/>
<dbReference type="GO" id="GO:0031683">
    <property type="term" value="F:G-protein beta/gamma-subunit complex binding"/>
    <property type="evidence" value="ECO:0007669"/>
    <property type="project" value="InterPro"/>
</dbReference>
<dbReference type="GeneID" id="19211770"/>
<keyword evidence="4" id="KW-0807">Transducer</keyword>
<dbReference type="GO" id="GO:0007188">
    <property type="term" value="P:adenylate cyclase-modulating G protein-coupled receptor signaling pathway"/>
    <property type="evidence" value="ECO:0007669"/>
    <property type="project" value="TreeGrafter"/>
</dbReference>
<dbReference type="PANTHER" id="PTHR10218:SF360">
    <property type="entry name" value="GUANINE NUCLEOTIDE-BINDING PROTEIN SUBUNIT ALPHA HOMOLOG"/>
    <property type="match status" value="1"/>
</dbReference>
<dbReference type="PROSITE" id="PS51882">
    <property type="entry name" value="G_ALPHA"/>
    <property type="match status" value="1"/>
</dbReference>
<dbReference type="PANTHER" id="PTHR10218">
    <property type="entry name" value="GTP-BINDING PROTEIN ALPHA SUBUNIT"/>
    <property type="match status" value="1"/>
</dbReference>
<dbReference type="KEGG" id="cput:CONPUDRAFT_96590"/>
<dbReference type="Pfam" id="PF00503">
    <property type="entry name" value="G-alpha"/>
    <property type="match status" value="1"/>
</dbReference>
<comment type="caution">
    <text evidence="8">The sequence shown here is derived from an EMBL/GenBank/DDBJ whole genome shotgun (WGS) entry which is preliminary data.</text>
</comment>
<dbReference type="GO" id="GO:0001664">
    <property type="term" value="F:G protein-coupled receptor binding"/>
    <property type="evidence" value="ECO:0007669"/>
    <property type="project" value="TreeGrafter"/>
</dbReference>
<dbReference type="CDD" id="cd00066">
    <property type="entry name" value="G-alpha"/>
    <property type="match status" value="1"/>
</dbReference>
<name>A0A5M3N8Q8_CONPW</name>
<dbReference type="SUPFAM" id="SSF52540">
    <property type="entry name" value="P-loop containing nucleoside triphosphate hydrolases"/>
    <property type="match status" value="1"/>
</dbReference>
<dbReference type="SUPFAM" id="SSF47895">
    <property type="entry name" value="Transducin (alpha subunit), insertion domain"/>
    <property type="match status" value="1"/>
</dbReference>
<dbReference type="InterPro" id="IPR001019">
    <property type="entry name" value="Gprotein_alpha_su"/>
</dbReference>
<feature type="compositionally biased region" description="Basic and acidic residues" evidence="7">
    <location>
        <begin position="1"/>
        <end position="15"/>
    </location>
</feature>
<feature type="region of interest" description="Disordered" evidence="7">
    <location>
        <begin position="186"/>
        <end position="266"/>
    </location>
</feature>
<reference evidence="9" key="1">
    <citation type="journal article" date="2012" name="Science">
        <title>The Paleozoic origin of enzymatic lignin decomposition reconstructed from 31 fungal genomes.</title>
        <authorList>
            <person name="Floudas D."/>
            <person name="Binder M."/>
            <person name="Riley R."/>
            <person name="Barry K."/>
            <person name="Blanchette R.A."/>
            <person name="Henrissat B."/>
            <person name="Martinez A.T."/>
            <person name="Otillar R."/>
            <person name="Spatafora J.W."/>
            <person name="Yadav J.S."/>
            <person name="Aerts A."/>
            <person name="Benoit I."/>
            <person name="Boyd A."/>
            <person name="Carlson A."/>
            <person name="Copeland A."/>
            <person name="Coutinho P.M."/>
            <person name="de Vries R.P."/>
            <person name="Ferreira P."/>
            <person name="Findley K."/>
            <person name="Foster B."/>
            <person name="Gaskell J."/>
            <person name="Glotzer D."/>
            <person name="Gorecki P."/>
            <person name="Heitman J."/>
            <person name="Hesse C."/>
            <person name="Hori C."/>
            <person name="Igarashi K."/>
            <person name="Jurgens J.A."/>
            <person name="Kallen N."/>
            <person name="Kersten P."/>
            <person name="Kohler A."/>
            <person name="Kuees U."/>
            <person name="Kumar T.K.A."/>
            <person name="Kuo A."/>
            <person name="LaButti K."/>
            <person name="Larrondo L.F."/>
            <person name="Lindquist E."/>
            <person name="Ling A."/>
            <person name="Lombard V."/>
            <person name="Lucas S."/>
            <person name="Lundell T."/>
            <person name="Martin R."/>
            <person name="McLaughlin D.J."/>
            <person name="Morgenstern I."/>
            <person name="Morin E."/>
            <person name="Murat C."/>
            <person name="Nagy L.G."/>
            <person name="Nolan M."/>
            <person name="Ohm R.A."/>
            <person name="Patyshakuliyeva A."/>
            <person name="Rokas A."/>
            <person name="Ruiz-Duenas F.J."/>
            <person name="Sabat G."/>
            <person name="Salamov A."/>
            <person name="Samejima M."/>
            <person name="Schmutz J."/>
            <person name="Slot J.C."/>
            <person name="St John F."/>
            <person name="Stenlid J."/>
            <person name="Sun H."/>
            <person name="Sun S."/>
            <person name="Syed K."/>
            <person name="Tsang A."/>
            <person name="Wiebenga A."/>
            <person name="Young D."/>
            <person name="Pisabarro A."/>
            <person name="Eastwood D.C."/>
            <person name="Martin F."/>
            <person name="Cullen D."/>
            <person name="Grigoriev I.V."/>
            <person name="Hibbett D.S."/>
        </authorList>
    </citation>
    <scope>NUCLEOTIDE SEQUENCE [LARGE SCALE GENOMIC DNA]</scope>
    <source>
        <strain evidence="9">RWD-64-598 SS2</strain>
    </source>
</reference>
<evidence type="ECO:0000256" key="3">
    <source>
        <dbReference type="ARBA" id="ARBA00023134"/>
    </source>
</evidence>
<keyword evidence="2 5" id="KW-0547">Nucleotide-binding</keyword>
<dbReference type="Gene3D" id="3.40.50.300">
    <property type="entry name" value="P-loop containing nucleotide triphosphate hydrolases"/>
    <property type="match status" value="2"/>
</dbReference>
<keyword evidence="9" id="KW-1185">Reference proteome</keyword>
<dbReference type="SMART" id="SM00275">
    <property type="entry name" value="G_alpha"/>
    <property type="match status" value="1"/>
</dbReference>
<dbReference type="GO" id="GO:0003924">
    <property type="term" value="F:GTPase activity"/>
    <property type="evidence" value="ECO:0007669"/>
    <property type="project" value="InterPro"/>
</dbReference>
<evidence type="ECO:0000256" key="7">
    <source>
        <dbReference type="SAM" id="MobiDB-lite"/>
    </source>
</evidence>
<dbReference type="Proteomes" id="UP000053558">
    <property type="component" value="Unassembled WGS sequence"/>
</dbReference>
<evidence type="ECO:0000313" key="9">
    <source>
        <dbReference type="Proteomes" id="UP000053558"/>
    </source>
</evidence>
<dbReference type="OrthoDB" id="5817230at2759"/>
<feature type="binding site" evidence="5">
    <location>
        <begin position="458"/>
        <end position="461"/>
    </location>
    <ligand>
        <name>GTP</name>
        <dbReference type="ChEBI" id="CHEBI:37565"/>
    </ligand>
</feature>
<dbReference type="PRINTS" id="PR00318">
    <property type="entry name" value="GPROTEINA"/>
</dbReference>
<evidence type="ECO:0000256" key="2">
    <source>
        <dbReference type="ARBA" id="ARBA00022741"/>
    </source>
</evidence>
<keyword evidence="3 5" id="KW-0342">GTP-binding</keyword>
<evidence type="ECO:0000256" key="1">
    <source>
        <dbReference type="ARBA" id="ARBA00022723"/>
    </source>
</evidence>
<gene>
    <name evidence="8" type="ORF">CONPUDRAFT_96590</name>
</gene>
<feature type="compositionally biased region" description="Basic and acidic residues" evidence="7">
    <location>
        <begin position="30"/>
        <end position="51"/>
    </location>
</feature>
<keyword evidence="1 6" id="KW-0479">Metal-binding</keyword>
<dbReference type="GO" id="GO:0005525">
    <property type="term" value="F:GTP binding"/>
    <property type="evidence" value="ECO:0007669"/>
    <property type="project" value="UniProtKB-KW"/>
</dbReference>
<dbReference type="RefSeq" id="XP_007763794.1">
    <property type="nucleotide sequence ID" value="XM_007765604.1"/>
</dbReference>
<dbReference type="InterPro" id="IPR027417">
    <property type="entry name" value="P-loop_NTPase"/>
</dbReference>
<dbReference type="GO" id="GO:0005737">
    <property type="term" value="C:cytoplasm"/>
    <property type="evidence" value="ECO:0007669"/>
    <property type="project" value="TreeGrafter"/>
</dbReference>
<keyword evidence="6" id="KW-0460">Magnesium</keyword>
<dbReference type="OMA" id="AWRFVIY"/>
<dbReference type="Gene3D" id="1.10.400.10">
    <property type="entry name" value="GI Alpha 1, domain 2-like"/>
    <property type="match status" value="1"/>
</dbReference>
<feature type="region of interest" description="Disordered" evidence="7">
    <location>
        <begin position="1"/>
        <end position="51"/>
    </location>
</feature>
<evidence type="ECO:0000313" key="8">
    <source>
        <dbReference type="EMBL" id="EIW87241.1"/>
    </source>
</evidence>
<sequence length="548" mass="62028">MMKSKLEPQRRRSESDPLALALQPPANETDADREKRLHEELEAKRVSDGIDEMLRAEKKERKNKPEIKVLLLGQSESGKSTTLKQFQLMHSPAAFNADRTAWRAVIYLNLVKSILRILDAIAPEDPLEDDAEEAGEHAEPASIIITSRGRPQSALTVTRVPKYERYRAALAPLYELEVRLARLISSPDDDEPECNDDSRPHWTVGSPNAYGRNGRPLPNISIPDYHGSTSPLSPLSPSTTVAGQPSPGGSSSSSSRSRQAEVSVHHSKDWKKKWSLVSRITSPKSAHTNEIEGWWDDPKDPVHIMHSCAPAMMQLWDDASVRRCLKEKGLRLEESSGFFLNEIRRITALRYFPTTDDVLKARLKTTGVVEHSFIIPDTQRRQMIWRIYDVGGARYQRQTWTPYFDDVNAIIFLAPISAFDQVLAEDPKVNRLQDSLLLWKEVVSNKLLANVNIILFLNKCDLLKDKLAAGVQLASHLPGYRDRPNDYESIRQYFKAKFGNIHAQCSHNKERQINLLFTSVTDTRGTKVVINSVRDSIIKANLRSMQLM</sequence>
<accession>A0A5M3N8Q8</accession>